<keyword evidence="2" id="KW-1185">Reference proteome</keyword>
<comment type="caution">
    <text evidence="1">The sequence shown here is derived from an EMBL/GenBank/DDBJ whole genome shotgun (WGS) entry which is preliminary data.</text>
</comment>
<protein>
    <submittedName>
        <fullName evidence="1">Uncharacterized protein</fullName>
    </submittedName>
</protein>
<dbReference type="AlphaFoldDB" id="A0A9Q0MQM3"/>
<evidence type="ECO:0000313" key="1">
    <source>
        <dbReference type="EMBL" id="KAJ6636200.1"/>
    </source>
</evidence>
<name>A0A9Q0MQM3_9DIPT</name>
<dbReference type="Proteomes" id="UP001151699">
    <property type="component" value="Chromosome C"/>
</dbReference>
<sequence length="178" mass="20922">MPAQDMWSRYGPASGINNMTDLLEKTKVKYNSIHPDDKRWPCPFCLSKEKTLFQCKVHKKKDHPNLMRINEREILSQYENSFENNSSQSKESENISTKDLKDFLELLNETNVEDQDNSPNTDENNLAKYSFVIIRIGEKNTKGYCFKFDRLIRSIYVLILRSRLKRSAFKDLFFAHVG</sequence>
<evidence type="ECO:0000313" key="2">
    <source>
        <dbReference type="Proteomes" id="UP001151699"/>
    </source>
</evidence>
<organism evidence="1 2">
    <name type="scientific">Pseudolycoriella hygida</name>
    <dbReference type="NCBI Taxonomy" id="35572"/>
    <lineage>
        <taxon>Eukaryota</taxon>
        <taxon>Metazoa</taxon>
        <taxon>Ecdysozoa</taxon>
        <taxon>Arthropoda</taxon>
        <taxon>Hexapoda</taxon>
        <taxon>Insecta</taxon>
        <taxon>Pterygota</taxon>
        <taxon>Neoptera</taxon>
        <taxon>Endopterygota</taxon>
        <taxon>Diptera</taxon>
        <taxon>Nematocera</taxon>
        <taxon>Sciaroidea</taxon>
        <taxon>Sciaridae</taxon>
        <taxon>Pseudolycoriella</taxon>
    </lineage>
</organism>
<accession>A0A9Q0MQM3</accession>
<gene>
    <name evidence="1" type="ORF">Bhyg_14788</name>
</gene>
<proteinExistence type="predicted"/>
<dbReference type="EMBL" id="WJQU01000004">
    <property type="protein sequence ID" value="KAJ6636200.1"/>
    <property type="molecule type" value="Genomic_DNA"/>
</dbReference>
<reference evidence="1" key="1">
    <citation type="submission" date="2022-07" db="EMBL/GenBank/DDBJ databases">
        <authorList>
            <person name="Trinca V."/>
            <person name="Uliana J.V.C."/>
            <person name="Torres T.T."/>
            <person name="Ward R.J."/>
            <person name="Monesi N."/>
        </authorList>
    </citation>
    <scope>NUCLEOTIDE SEQUENCE</scope>
    <source>
        <strain evidence="1">HSMRA1968</strain>
        <tissue evidence="1">Whole embryos</tissue>
    </source>
</reference>